<sequence length="363" mass="40291">MTAELRGDSLNRTLFTVGPVEVRKEVLEAMTKPMITHRGKDYEQFQANLVEKLHKTLDTDMNIMMSPSSASGLLEACVRCGVKSNMAGISNGSFGNRWQSIGSDNGKNVKKIDVEWGKAVRAEHVDGQIDDSIEAVTMIANESSTGVLNPVKEVSDEIRSKHDPLIFIDAVTAAYGSDMHLKELDADAVVFGTQKALALPPGLAIICCSDRLLKKAESVPNRGYYFDLIQMKKMADKSFSLTTPPVSLLYGLDFQLDRILKEGVKNRYARHQEMADTVHAWAEKNLGLFAEAGFRSKTISVIFKKNIEFGKLQSKLNERGFEISNGYGDIKEMTFRIGHMGDLTVPEIKGLLKNIDEIIEELQ</sequence>
<accession>A0A8J8TD95</accession>
<evidence type="ECO:0000256" key="3">
    <source>
        <dbReference type="ARBA" id="ARBA00022898"/>
    </source>
</evidence>
<dbReference type="EMBL" id="LVVT01000022">
    <property type="protein sequence ID" value="TQS81533.1"/>
    <property type="molecule type" value="Genomic_DNA"/>
</dbReference>
<keyword evidence="3" id="KW-0663">Pyridoxal phosphate</keyword>
<dbReference type="Gene3D" id="3.90.1150.10">
    <property type="entry name" value="Aspartate Aminotransferase, domain 1"/>
    <property type="match status" value="1"/>
</dbReference>
<comment type="cofactor">
    <cofactor evidence="1">
        <name>pyridoxal 5'-phosphate</name>
        <dbReference type="ChEBI" id="CHEBI:597326"/>
    </cofactor>
</comment>
<dbReference type="Proteomes" id="UP000752814">
    <property type="component" value="Unassembled WGS sequence"/>
</dbReference>
<dbReference type="GO" id="GO:0019265">
    <property type="term" value="P:glycine biosynthetic process, by transamination of glyoxylate"/>
    <property type="evidence" value="ECO:0007669"/>
    <property type="project" value="TreeGrafter"/>
</dbReference>
<reference evidence="5" key="1">
    <citation type="submission" date="2016-03" db="EMBL/GenBank/DDBJ databases">
        <authorList>
            <person name="Borrel G."/>
            <person name="Mccann A."/>
            <person name="O'Toole P.W."/>
        </authorList>
    </citation>
    <scope>NUCLEOTIDE SEQUENCE</scope>
    <source>
        <strain evidence="5">183</strain>
    </source>
</reference>
<dbReference type="RefSeq" id="WP_052312404.1">
    <property type="nucleotide sequence ID" value="NZ_CAYAYE010000017.1"/>
</dbReference>
<dbReference type="SUPFAM" id="SSF53383">
    <property type="entry name" value="PLP-dependent transferases"/>
    <property type="match status" value="1"/>
</dbReference>
<dbReference type="PANTHER" id="PTHR21152:SF40">
    <property type="entry name" value="ALANINE--GLYOXYLATE AMINOTRANSFERASE"/>
    <property type="match status" value="1"/>
</dbReference>
<evidence type="ECO:0000313" key="5">
    <source>
        <dbReference type="EMBL" id="TQS81533.1"/>
    </source>
</evidence>
<dbReference type="Gene3D" id="3.40.640.10">
    <property type="entry name" value="Type I PLP-dependent aspartate aminotransferase-like (Major domain)"/>
    <property type="match status" value="1"/>
</dbReference>
<comment type="caution">
    <text evidence="5">The sequence shown here is derived from an EMBL/GenBank/DDBJ whole genome shotgun (WGS) entry which is preliminary data.</text>
</comment>
<dbReference type="PIRSF" id="PIRSF000524">
    <property type="entry name" value="SPT"/>
    <property type="match status" value="1"/>
</dbReference>
<keyword evidence="5" id="KW-0032">Aminotransferase</keyword>
<organism evidence="5 6">
    <name type="scientific">Candidatus Methanomassiliicoccus intestinalis</name>
    <dbReference type="NCBI Taxonomy" id="1406512"/>
    <lineage>
        <taxon>Archaea</taxon>
        <taxon>Methanobacteriati</taxon>
        <taxon>Thermoplasmatota</taxon>
        <taxon>Thermoplasmata</taxon>
        <taxon>Methanomassiliicoccales</taxon>
        <taxon>Methanomassiliicoccaceae</taxon>
        <taxon>Methanomassiliicoccus</taxon>
    </lineage>
</organism>
<dbReference type="Pfam" id="PF00266">
    <property type="entry name" value="Aminotran_5"/>
    <property type="match status" value="1"/>
</dbReference>
<name>A0A8J8TD95_9ARCH</name>
<comment type="similarity">
    <text evidence="2">Belongs to the class-V pyridoxal-phosphate-dependent aminotransferase family.</text>
</comment>
<gene>
    <name evidence="5" type="ORF">A3207_03785</name>
</gene>
<dbReference type="PANTHER" id="PTHR21152">
    <property type="entry name" value="AMINOTRANSFERASE CLASS V"/>
    <property type="match status" value="1"/>
</dbReference>
<evidence type="ECO:0000259" key="4">
    <source>
        <dbReference type="Pfam" id="PF00266"/>
    </source>
</evidence>
<evidence type="ECO:0000256" key="2">
    <source>
        <dbReference type="ARBA" id="ARBA00009236"/>
    </source>
</evidence>
<dbReference type="GO" id="GO:0004760">
    <property type="term" value="F:L-serine-pyruvate transaminase activity"/>
    <property type="evidence" value="ECO:0007669"/>
    <property type="project" value="TreeGrafter"/>
</dbReference>
<dbReference type="InterPro" id="IPR015424">
    <property type="entry name" value="PyrdxlP-dep_Trfase"/>
</dbReference>
<evidence type="ECO:0000256" key="1">
    <source>
        <dbReference type="ARBA" id="ARBA00001933"/>
    </source>
</evidence>
<feature type="domain" description="Aminotransferase class V" evidence="4">
    <location>
        <begin position="97"/>
        <end position="326"/>
    </location>
</feature>
<dbReference type="InterPro" id="IPR000192">
    <property type="entry name" value="Aminotrans_V_dom"/>
</dbReference>
<dbReference type="InterPro" id="IPR015422">
    <property type="entry name" value="PyrdxlP-dep_Trfase_small"/>
</dbReference>
<keyword evidence="5" id="KW-0808">Transferase</keyword>
<dbReference type="GeneID" id="41322625"/>
<dbReference type="InterPro" id="IPR015421">
    <property type="entry name" value="PyrdxlP-dep_Trfase_major"/>
</dbReference>
<dbReference type="AlphaFoldDB" id="A0A8J8TD95"/>
<proteinExistence type="inferred from homology"/>
<dbReference type="GO" id="GO:0008453">
    <property type="term" value="F:alanine-glyoxylate transaminase activity"/>
    <property type="evidence" value="ECO:0007669"/>
    <property type="project" value="TreeGrafter"/>
</dbReference>
<dbReference type="InterPro" id="IPR024169">
    <property type="entry name" value="SP_NH2Trfase/AEP_transaminase"/>
</dbReference>
<evidence type="ECO:0000313" key="6">
    <source>
        <dbReference type="Proteomes" id="UP000752814"/>
    </source>
</evidence>
<protein>
    <submittedName>
        <fullName evidence="5">Aminotransferase</fullName>
    </submittedName>
</protein>